<dbReference type="GO" id="GO:0006954">
    <property type="term" value="P:inflammatory response"/>
    <property type="evidence" value="ECO:0007669"/>
    <property type="project" value="UniProtKB-KW"/>
</dbReference>
<dbReference type="Gene3D" id="1.10.533.10">
    <property type="entry name" value="Death Domain, Fas"/>
    <property type="match status" value="1"/>
</dbReference>
<keyword evidence="3" id="KW-0399">Innate immunity</keyword>
<dbReference type="InterPro" id="IPR011029">
    <property type="entry name" value="DEATH-like_dom_sf"/>
</dbReference>
<dbReference type="AlphaFoldDB" id="A0AAD7RAQ7"/>
<dbReference type="InterPro" id="IPR001315">
    <property type="entry name" value="CARD"/>
</dbReference>
<evidence type="ECO:0000259" key="7">
    <source>
        <dbReference type="PROSITE" id="PS50209"/>
    </source>
</evidence>
<dbReference type="InterPro" id="IPR025307">
    <property type="entry name" value="FIIND_dom"/>
</dbReference>
<dbReference type="EMBL" id="JAINUG010000375">
    <property type="protein sequence ID" value="KAJ8373026.1"/>
    <property type="molecule type" value="Genomic_DNA"/>
</dbReference>
<keyword evidence="4" id="KW-0391">Immunity</keyword>
<evidence type="ECO:0000256" key="3">
    <source>
        <dbReference type="ARBA" id="ARBA00022588"/>
    </source>
</evidence>
<evidence type="ECO:0000313" key="10">
    <source>
        <dbReference type="Proteomes" id="UP001221898"/>
    </source>
</evidence>
<proteinExistence type="predicted"/>
<dbReference type="Pfam" id="PF13553">
    <property type="entry name" value="FIIND"/>
    <property type="match status" value="1"/>
</dbReference>
<name>A0AAD7RAQ7_9TELE</name>
<feature type="domain" description="FIIND" evidence="8">
    <location>
        <begin position="50"/>
        <end position="326"/>
    </location>
</feature>
<dbReference type="GO" id="GO:0042981">
    <property type="term" value="P:regulation of apoptotic process"/>
    <property type="evidence" value="ECO:0007669"/>
    <property type="project" value="InterPro"/>
</dbReference>
<feature type="region of interest" description="Disordered" evidence="6">
    <location>
        <begin position="16"/>
        <end position="42"/>
    </location>
</feature>
<keyword evidence="10" id="KW-1185">Reference proteome</keyword>
<dbReference type="Pfam" id="PF23679">
    <property type="entry name" value="UPA-FIIND"/>
    <property type="match status" value="1"/>
</dbReference>
<dbReference type="GO" id="GO:0005829">
    <property type="term" value="C:cytosol"/>
    <property type="evidence" value="ECO:0007669"/>
    <property type="project" value="UniProtKB-SubCell"/>
</dbReference>
<dbReference type="PANTHER" id="PTHR46985:SF2">
    <property type="entry name" value="APOPTOSIS-ASSOCIATED SPECK-LIKE PROTEIN CONTAINING A CARD"/>
    <property type="match status" value="1"/>
</dbReference>
<comment type="subcellular location">
    <subcellularLocation>
        <location evidence="1">Cytoplasm</location>
        <location evidence="1">Cytosol</location>
    </subcellularLocation>
</comment>
<evidence type="ECO:0000259" key="8">
    <source>
        <dbReference type="PROSITE" id="PS51830"/>
    </source>
</evidence>
<evidence type="ECO:0000256" key="2">
    <source>
        <dbReference type="ARBA" id="ARBA00022490"/>
    </source>
</evidence>
<evidence type="ECO:0000256" key="4">
    <source>
        <dbReference type="ARBA" id="ARBA00022859"/>
    </source>
</evidence>
<keyword evidence="5" id="KW-0395">Inflammatory response</keyword>
<reference evidence="9" key="1">
    <citation type="journal article" date="2023" name="Science">
        <title>Genome structures resolve the early diversification of teleost fishes.</title>
        <authorList>
            <person name="Parey E."/>
            <person name="Louis A."/>
            <person name="Montfort J."/>
            <person name="Bouchez O."/>
            <person name="Roques C."/>
            <person name="Iampietro C."/>
            <person name="Lluch J."/>
            <person name="Castinel A."/>
            <person name="Donnadieu C."/>
            <person name="Desvignes T."/>
            <person name="Floi Bucao C."/>
            <person name="Jouanno E."/>
            <person name="Wen M."/>
            <person name="Mejri S."/>
            <person name="Dirks R."/>
            <person name="Jansen H."/>
            <person name="Henkel C."/>
            <person name="Chen W.J."/>
            <person name="Zahm M."/>
            <person name="Cabau C."/>
            <person name="Klopp C."/>
            <person name="Thompson A.W."/>
            <person name="Robinson-Rechavi M."/>
            <person name="Braasch I."/>
            <person name="Lecointre G."/>
            <person name="Bobe J."/>
            <person name="Postlethwait J.H."/>
            <person name="Berthelot C."/>
            <person name="Roest Crollius H."/>
            <person name="Guiguen Y."/>
        </authorList>
    </citation>
    <scope>NUCLEOTIDE SEQUENCE</scope>
    <source>
        <strain evidence="9">NC1722</strain>
    </source>
</reference>
<dbReference type="Proteomes" id="UP001221898">
    <property type="component" value="Unassembled WGS sequence"/>
</dbReference>
<evidence type="ECO:0008006" key="11">
    <source>
        <dbReference type="Google" id="ProtNLM"/>
    </source>
</evidence>
<evidence type="ECO:0000313" key="9">
    <source>
        <dbReference type="EMBL" id="KAJ8373026.1"/>
    </source>
</evidence>
<feature type="domain" description="CARD" evidence="7">
    <location>
        <begin position="338"/>
        <end position="417"/>
    </location>
</feature>
<dbReference type="PANTHER" id="PTHR46985">
    <property type="entry name" value="NACHT, LRR AND PYD DOMAINS-CONTAINING PROTEIN 1"/>
    <property type="match status" value="1"/>
</dbReference>
<evidence type="ECO:0000256" key="5">
    <source>
        <dbReference type="ARBA" id="ARBA00023198"/>
    </source>
</evidence>
<organism evidence="9 10">
    <name type="scientific">Aldrovandia affinis</name>
    <dbReference type="NCBI Taxonomy" id="143900"/>
    <lineage>
        <taxon>Eukaryota</taxon>
        <taxon>Metazoa</taxon>
        <taxon>Chordata</taxon>
        <taxon>Craniata</taxon>
        <taxon>Vertebrata</taxon>
        <taxon>Euteleostomi</taxon>
        <taxon>Actinopterygii</taxon>
        <taxon>Neopterygii</taxon>
        <taxon>Teleostei</taxon>
        <taxon>Notacanthiformes</taxon>
        <taxon>Halosauridae</taxon>
        <taxon>Aldrovandia</taxon>
    </lineage>
</organism>
<dbReference type="InterPro" id="IPR051249">
    <property type="entry name" value="NLRP_Inflammasome"/>
</dbReference>
<dbReference type="PROSITE" id="PS51830">
    <property type="entry name" value="FIIND"/>
    <property type="match status" value="1"/>
</dbReference>
<accession>A0AAD7RAQ7</accession>
<dbReference type="SUPFAM" id="SSF47986">
    <property type="entry name" value="DEATH domain"/>
    <property type="match status" value="1"/>
</dbReference>
<sequence>MSRSVLGQGGASWDEETWLMGGSASGSGSTQTEGDLSDTYEHHPGVIPADFTQWPLVEPSTFTENGIFSYRFTCGPGHYECSESGLRWVCEAEVTLQYRYGSWEDHKSLQHSLHFIEGGPLLDITITAGPDFWLRNKVKVFHVDRIGGNLESVSEVTRFHVRILQPTFSPMGVVLKHITGFMQRIREFHLRVHSYLLLFHCPVKGYLTLHVYLIPNSQARIKAVEEIEKRVGSVRIYKPHKPKTSLKLNSIYNLRASCTAAITPKILKLENGNPNPNFFEVYVKPAEVMKHAESEIVIELIYEKDTMWETRIHAGQGGASWDEETWLMGGSASGSGSTQTEGQHFVEKHELELIERVKMVEPILDQLRCENLINGDKCHFVMAKPTPRGQMSRLLQDVIYPGGRDSHGCALQEFRRE</sequence>
<evidence type="ECO:0000256" key="6">
    <source>
        <dbReference type="SAM" id="MobiDB-lite"/>
    </source>
</evidence>
<dbReference type="PROSITE" id="PS50209">
    <property type="entry name" value="CARD"/>
    <property type="match status" value="1"/>
</dbReference>
<protein>
    <recommendedName>
        <fullName evidence="11">FIIND domain-containing protein</fullName>
    </recommendedName>
</protein>
<comment type="caution">
    <text evidence="9">The sequence shown here is derived from an EMBL/GenBank/DDBJ whole genome shotgun (WGS) entry which is preliminary data.</text>
</comment>
<keyword evidence="2" id="KW-0963">Cytoplasm</keyword>
<gene>
    <name evidence="9" type="ORF">AAFF_G00271540</name>
</gene>
<dbReference type="GO" id="GO:0045087">
    <property type="term" value="P:innate immune response"/>
    <property type="evidence" value="ECO:0007669"/>
    <property type="project" value="UniProtKB-KW"/>
</dbReference>
<evidence type="ECO:0000256" key="1">
    <source>
        <dbReference type="ARBA" id="ARBA00004514"/>
    </source>
</evidence>
<dbReference type="Pfam" id="PF00619">
    <property type="entry name" value="CARD"/>
    <property type="match status" value="1"/>
</dbReference>